<reference evidence="2" key="1">
    <citation type="submission" date="2024-06" db="EMBL/GenBank/DDBJ databases">
        <title>Organellar genome sequences of Turritis glabra.</title>
        <authorList>
            <person name="Kawabe A."/>
        </authorList>
    </citation>
    <scope>NUCLEOTIDE SEQUENCE</scope>
    <source>
        <strain evidence="2">OhmiShirahama</strain>
    </source>
</reference>
<accession>A0A5H2UXQ9</accession>
<evidence type="ECO:0000313" key="2">
    <source>
        <dbReference type="EMBL" id="BBB05364.1"/>
    </source>
</evidence>
<name>A0A5H2UXQ9_TURGL</name>
<geneLocation type="mitochondrion" evidence="2"/>
<sequence length="118" mass="13218">MGYLIASLLWMLPNPSPLAQGRPLVYRAYLFIGPHFNSKRESSFGCYLLICKSLFSLNMCIASIPALLSLDKMRLLYARKGIPRAKSHRWLCFSPAACALDFVRSSSAKSMTGKRLLT</sequence>
<dbReference type="EMBL" id="LC325489">
    <property type="protein sequence ID" value="BBB05364.1"/>
    <property type="molecule type" value="Genomic_DNA"/>
</dbReference>
<proteinExistence type="predicted"/>
<feature type="chain" id="PRO_5023871408" evidence="1">
    <location>
        <begin position="22"/>
        <end position="118"/>
    </location>
</feature>
<evidence type="ECO:0000256" key="1">
    <source>
        <dbReference type="SAM" id="SignalP"/>
    </source>
</evidence>
<protein>
    <submittedName>
        <fullName evidence="2">ORF118B protein</fullName>
    </submittedName>
</protein>
<feature type="signal peptide" evidence="1">
    <location>
        <begin position="1"/>
        <end position="21"/>
    </location>
</feature>
<keyword evidence="1" id="KW-0732">Signal</keyword>
<dbReference type="AlphaFoldDB" id="A0A5H2UXQ9"/>
<keyword evidence="2" id="KW-0496">Mitochondrion</keyword>
<organism evidence="2">
    <name type="scientific">Turritis glabra</name>
    <name type="common">Tower mustard</name>
    <name type="synonym">Arabis glabra</name>
    <dbReference type="NCBI Taxonomy" id="63678"/>
    <lineage>
        <taxon>Eukaryota</taxon>
        <taxon>Viridiplantae</taxon>
        <taxon>Streptophyta</taxon>
        <taxon>Embryophyta</taxon>
        <taxon>Tracheophyta</taxon>
        <taxon>Spermatophyta</taxon>
        <taxon>Magnoliopsida</taxon>
        <taxon>eudicotyledons</taxon>
        <taxon>Gunneridae</taxon>
        <taxon>Pentapetalae</taxon>
        <taxon>rosids</taxon>
        <taxon>malvids</taxon>
        <taxon>Brassicales</taxon>
        <taxon>Brassicaceae</taxon>
        <taxon>Turritideae</taxon>
        <taxon>Turritis</taxon>
    </lineage>
</organism>